<dbReference type="OrthoDB" id="9795105at2"/>
<accession>A0A410DME4</accession>
<evidence type="ECO:0000256" key="1">
    <source>
        <dbReference type="SAM" id="Phobius"/>
    </source>
</evidence>
<evidence type="ECO:0000313" key="2">
    <source>
        <dbReference type="EMBL" id="QAA30252.1"/>
    </source>
</evidence>
<organism evidence="2 3">
    <name type="scientific">Clostridium manihotivorum</name>
    <dbReference type="NCBI Taxonomy" id="2320868"/>
    <lineage>
        <taxon>Bacteria</taxon>
        <taxon>Bacillati</taxon>
        <taxon>Bacillota</taxon>
        <taxon>Clostridia</taxon>
        <taxon>Eubacteriales</taxon>
        <taxon>Clostridiaceae</taxon>
        <taxon>Clostridium</taxon>
    </lineage>
</organism>
<protein>
    <submittedName>
        <fullName evidence="2">Permease</fullName>
    </submittedName>
</protein>
<reference evidence="2 3" key="1">
    <citation type="submission" date="2018-01" db="EMBL/GenBank/DDBJ databases">
        <title>Genome Sequencing and Assembly of Anaerobacter polyendosporus strain CT4.</title>
        <authorList>
            <person name="Tachaapaikoon C."/>
            <person name="Sutheeworapong S."/>
            <person name="Jenjaroenpun P."/>
            <person name="Wongsurawat T."/>
            <person name="Nookeaw I."/>
            <person name="Cheawchanlertfa P."/>
            <person name="Kosugi A."/>
            <person name="Cheevadhanarak S."/>
            <person name="Ratanakhanokchai K."/>
        </authorList>
    </citation>
    <scope>NUCLEOTIDE SEQUENCE [LARGE SCALE GENOMIC DNA]</scope>
    <source>
        <strain evidence="2 3">CT4</strain>
    </source>
</reference>
<keyword evidence="1" id="KW-0472">Membrane</keyword>
<feature type="transmembrane region" description="Helical" evidence="1">
    <location>
        <begin position="127"/>
        <end position="148"/>
    </location>
</feature>
<name>A0A410DME4_9CLOT</name>
<proteinExistence type="predicted"/>
<sequence length="163" mass="18383">MNMTHYMSLLSDNQPWNLIIFMAIPVICAETLTITEFFIIFNRVKQGTVKTINKLVGIFAGLYFTGIFIYLFVNAVIPLTTSGGWHTWVDVVAVGFYLSGVLFLLPISLMELGLIFRSKSEEEKLKLHFMLVGGFLVVAHIAMIFGMVNPEIINSMPSMQDMH</sequence>
<dbReference type="Proteomes" id="UP000286268">
    <property type="component" value="Chromosome"/>
</dbReference>
<dbReference type="KEGG" id="cmah:C1I91_00310"/>
<keyword evidence="1" id="KW-1133">Transmembrane helix</keyword>
<dbReference type="Pfam" id="PF20617">
    <property type="entry name" value="DUF6803"/>
    <property type="match status" value="1"/>
</dbReference>
<dbReference type="RefSeq" id="WP_128210703.1">
    <property type="nucleotide sequence ID" value="NZ_CP025746.1"/>
</dbReference>
<keyword evidence="1" id="KW-0812">Transmembrane</keyword>
<gene>
    <name evidence="2" type="ORF">C1I91_00310</name>
</gene>
<dbReference type="AlphaFoldDB" id="A0A410DME4"/>
<keyword evidence="3" id="KW-1185">Reference proteome</keyword>
<feature type="transmembrane region" description="Helical" evidence="1">
    <location>
        <begin position="16"/>
        <end position="40"/>
    </location>
</feature>
<evidence type="ECO:0000313" key="3">
    <source>
        <dbReference type="Proteomes" id="UP000286268"/>
    </source>
</evidence>
<dbReference type="EMBL" id="CP025746">
    <property type="protein sequence ID" value="QAA30252.1"/>
    <property type="molecule type" value="Genomic_DNA"/>
</dbReference>
<feature type="transmembrane region" description="Helical" evidence="1">
    <location>
        <begin position="52"/>
        <end position="73"/>
    </location>
</feature>
<dbReference type="InterPro" id="IPR046547">
    <property type="entry name" value="DUF6803"/>
</dbReference>
<feature type="transmembrane region" description="Helical" evidence="1">
    <location>
        <begin position="93"/>
        <end position="115"/>
    </location>
</feature>